<accession>A0ACC2ZRD2</accession>
<dbReference type="Proteomes" id="UP001172386">
    <property type="component" value="Unassembled WGS sequence"/>
</dbReference>
<gene>
    <name evidence="1" type="ORF">H2198_010554</name>
</gene>
<dbReference type="EMBL" id="JAPDRQ010000381">
    <property type="protein sequence ID" value="KAJ9650127.1"/>
    <property type="molecule type" value="Genomic_DNA"/>
</dbReference>
<proteinExistence type="predicted"/>
<protein>
    <submittedName>
        <fullName evidence="1">Uncharacterized protein</fullName>
    </submittedName>
</protein>
<evidence type="ECO:0000313" key="1">
    <source>
        <dbReference type="EMBL" id="KAJ9650127.1"/>
    </source>
</evidence>
<keyword evidence="2" id="KW-1185">Reference proteome</keyword>
<name>A0ACC2ZRD2_9EURO</name>
<evidence type="ECO:0000313" key="2">
    <source>
        <dbReference type="Proteomes" id="UP001172386"/>
    </source>
</evidence>
<reference evidence="1" key="1">
    <citation type="submission" date="2022-10" db="EMBL/GenBank/DDBJ databases">
        <title>Culturing micro-colonial fungi from biological soil crusts in the Mojave desert and describing Neophaeococcomyces mojavensis, and introducing the new genera and species Taxawa tesnikishii.</title>
        <authorList>
            <person name="Kurbessoian T."/>
            <person name="Stajich J.E."/>
        </authorList>
    </citation>
    <scope>NUCLEOTIDE SEQUENCE</scope>
    <source>
        <strain evidence="1">JES_112</strain>
    </source>
</reference>
<organism evidence="1 2">
    <name type="scientific">Neophaeococcomyces mojaviensis</name>
    <dbReference type="NCBI Taxonomy" id="3383035"/>
    <lineage>
        <taxon>Eukaryota</taxon>
        <taxon>Fungi</taxon>
        <taxon>Dikarya</taxon>
        <taxon>Ascomycota</taxon>
        <taxon>Pezizomycotina</taxon>
        <taxon>Eurotiomycetes</taxon>
        <taxon>Chaetothyriomycetidae</taxon>
        <taxon>Chaetothyriales</taxon>
        <taxon>Chaetothyriales incertae sedis</taxon>
        <taxon>Neophaeococcomyces</taxon>
    </lineage>
</organism>
<comment type="caution">
    <text evidence="1">The sequence shown here is derived from an EMBL/GenBank/DDBJ whole genome shotgun (WGS) entry which is preliminary data.</text>
</comment>
<sequence>MGTTPPRLTLATPEVESTSKIPAVITERYLADLTRRLYRARHQRARYVEEWDHIVQTAYELQTILDAQASKKLVFNRNQPHSVSGVKRFATLTPTLRYHLHTHLLPAFRLVAGGLLSVASTAIIWSELIRFPAPHLSAVSLTVIHHPSNDSYQIGLGGQVIAAFWICYMCTCALSSIADVPVWNQRALVRRNTYAESACWYAGQIARLTVPLAYNFLTFLPSNIQKQTTFYAFLGKLINLTPLGTWFDYLFPIFILIPVCATLFNLYGRIKNIFGFGILEDEDERNQSGFGTGGWREGRDLIARDLNGPAGHSALGLLDTSSSSPSPRPSSDVTRPPRWASPSRPTQGSEGSLLRNATTRGARTVRQPLPLDPEPDEENFLTLFGRRVKNTFETLEPPRWMGGNSEPPERENSSSSGGGMSRPRWMGGGDQSSSASGGDGSNFFHRLFNNDHSSQGSGGGSDHGRIVL</sequence>